<comment type="caution">
    <text evidence="5">The sequence shown here is derived from an EMBL/GenBank/DDBJ whole genome shotgun (WGS) entry which is preliminary data.</text>
</comment>
<dbReference type="EMBL" id="CAKKNS010000006">
    <property type="protein sequence ID" value="CAH0417046.1"/>
    <property type="molecule type" value="Genomic_DNA"/>
</dbReference>
<sequence length="331" mass="36902">MVFAAADDRYEKLPYRRVADTGMILPTLSFGLWRNLGDEKPLSNSREVILKAFDNGIFSFDNASNYGPSAGSAEETFGAVFEKDLKPYRNELVITTKAGFHMWPGPFGEFTSKKTMVQALDLSLQRMHLDYVDIFYAHRFDPETNVREVAESMDLLVRQGKALYVGVSNYTTAQFNAIAEIFEELGTPFVGNQVSYNMLNREIEDDGLLEAAAKHRAGVIAYGPLAEGLLTDRYLDGIPADMPLHWSNKLMLDQGPEQVVAKLNALNNLAKERGQQLSQLALAWLLKDERVPSVIIGASSVNHLLDNVRFSDNMTLSDSEIKIIDDILSGK</sequence>
<evidence type="ECO:0000256" key="3">
    <source>
        <dbReference type="ARBA" id="ARBA00023002"/>
    </source>
</evidence>
<comment type="similarity">
    <text evidence="1">Belongs to the shaker potassium channel beta subunit family.</text>
</comment>
<dbReference type="SUPFAM" id="SSF51430">
    <property type="entry name" value="NAD(P)-linked oxidoreductase"/>
    <property type="match status" value="1"/>
</dbReference>
<dbReference type="CDD" id="cd19089">
    <property type="entry name" value="AKR_AKR14A1_2"/>
    <property type="match status" value="1"/>
</dbReference>
<keyword evidence="2" id="KW-0521">NADP</keyword>
<feature type="domain" description="NADP-dependent oxidoreductase" evidence="4">
    <location>
        <begin position="28"/>
        <end position="327"/>
    </location>
</feature>
<dbReference type="EC" id="1.1.1.-" evidence="5"/>
<evidence type="ECO:0000259" key="4">
    <source>
        <dbReference type="Pfam" id="PF00248"/>
    </source>
</evidence>
<protein>
    <submittedName>
        <fullName evidence="5">L-glyceraldehyde 3-phosphate reductase</fullName>
        <ecNumber evidence="5">1.1.1.-</ecNumber>
    </submittedName>
</protein>
<dbReference type="InterPro" id="IPR005399">
    <property type="entry name" value="K_chnl_volt-dep_bsu_KCNAB-rel"/>
</dbReference>
<evidence type="ECO:0000256" key="2">
    <source>
        <dbReference type="ARBA" id="ARBA00022857"/>
    </source>
</evidence>
<dbReference type="Gene3D" id="3.20.20.100">
    <property type="entry name" value="NADP-dependent oxidoreductase domain"/>
    <property type="match status" value="1"/>
</dbReference>
<dbReference type="PANTHER" id="PTHR43150:SF4">
    <property type="entry name" value="L-GLYCERALDEHYDE 3-PHOSPHATE REDUCTASE"/>
    <property type="match status" value="1"/>
</dbReference>
<gene>
    <name evidence="5" type="primary">gpr</name>
    <name evidence="5" type="ORF">WFA24289_01363</name>
</gene>
<proteinExistence type="inferred from homology"/>
<evidence type="ECO:0000313" key="6">
    <source>
        <dbReference type="Proteomes" id="UP000789707"/>
    </source>
</evidence>
<reference evidence="5 6" key="1">
    <citation type="submission" date="2021-11" db="EMBL/GenBank/DDBJ databases">
        <authorList>
            <person name="Depoorter E."/>
        </authorList>
    </citation>
    <scope>NUCLEOTIDE SEQUENCE [LARGE SCALE GENOMIC DNA]</scope>
    <source>
        <strain evidence="5 6">LMG 24289</strain>
    </source>
</reference>
<dbReference type="InterPro" id="IPR036812">
    <property type="entry name" value="NAD(P)_OxRdtase_dom_sf"/>
</dbReference>
<name>A0ABM8Z8I1_9LACO</name>
<dbReference type="Proteomes" id="UP000789707">
    <property type="component" value="Unassembled WGS sequence"/>
</dbReference>
<dbReference type="RefSeq" id="WP_230097082.1">
    <property type="nucleotide sequence ID" value="NZ_CAKKNS010000006.1"/>
</dbReference>
<evidence type="ECO:0000313" key="5">
    <source>
        <dbReference type="EMBL" id="CAH0417046.1"/>
    </source>
</evidence>
<organism evidence="5 6">
    <name type="scientific">Periweissella fabaria</name>
    <dbReference type="NCBI Taxonomy" id="546157"/>
    <lineage>
        <taxon>Bacteria</taxon>
        <taxon>Bacillati</taxon>
        <taxon>Bacillota</taxon>
        <taxon>Bacilli</taxon>
        <taxon>Lactobacillales</taxon>
        <taxon>Lactobacillaceae</taxon>
        <taxon>Periweissella</taxon>
    </lineage>
</organism>
<dbReference type="InterPro" id="IPR023210">
    <property type="entry name" value="NADP_OxRdtase_dom"/>
</dbReference>
<evidence type="ECO:0000256" key="1">
    <source>
        <dbReference type="ARBA" id="ARBA00006515"/>
    </source>
</evidence>
<dbReference type="GO" id="GO:0016491">
    <property type="term" value="F:oxidoreductase activity"/>
    <property type="evidence" value="ECO:0007669"/>
    <property type="project" value="UniProtKB-KW"/>
</dbReference>
<accession>A0ABM8Z8I1</accession>
<keyword evidence="6" id="KW-1185">Reference proteome</keyword>
<dbReference type="PANTHER" id="PTHR43150">
    <property type="entry name" value="HYPERKINETIC, ISOFORM M"/>
    <property type="match status" value="1"/>
</dbReference>
<keyword evidence="3 5" id="KW-0560">Oxidoreductase</keyword>
<dbReference type="Pfam" id="PF00248">
    <property type="entry name" value="Aldo_ket_red"/>
    <property type="match status" value="1"/>
</dbReference>